<dbReference type="GO" id="GO:0003677">
    <property type="term" value="F:DNA binding"/>
    <property type="evidence" value="ECO:0007669"/>
    <property type="project" value="InterPro"/>
</dbReference>
<gene>
    <name evidence="3" type="ORF">IGS73_07990</name>
</gene>
<dbReference type="GO" id="GO:0006310">
    <property type="term" value="P:DNA recombination"/>
    <property type="evidence" value="ECO:0007669"/>
    <property type="project" value="UniProtKB-KW"/>
</dbReference>
<dbReference type="EMBL" id="CP062789">
    <property type="protein sequence ID" value="QOK24270.1"/>
    <property type="molecule type" value="Genomic_DNA"/>
</dbReference>
<dbReference type="PANTHER" id="PTHR30349:SF64">
    <property type="entry name" value="PROPHAGE INTEGRASE INTD-RELATED"/>
    <property type="match status" value="1"/>
</dbReference>
<dbReference type="GO" id="GO:0015074">
    <property type="term" value="P:DNA integration"/>
    <property type="evidence" value="ECO:0007669"/>
    <property type="project" value="InterPro"/>
</dbReference>
<dbReference type="InterPro" id="IPR050090">
    <property type="entry name" value="Tyrosine_recombinase_XerCD"/>
</dbReference>
<dbReference type="InterPro" id="IPR013762">
    <property type="entry name" value="Integrase-like_cat_sf"/>
</dbReference>
<dbReference type="SUPFAM" id="SSF56349">
    <property type="entry name" value="DNA breaking-rejoining enzymes"/>
    <property type="match status" value="1"/>
</dbReference>
<evidence type="ECO:0000313" key="3">
    <source>
        <dbReference type="EMBL" id="QOK24270.1"/>
    </source>
</evidence>
<proteinExistence type="predicted"/>
<keyword evidence="1" id="KW-0233">DNA recombination</keyword>
<dbReference type="Gene3D" id="1.10.443.10">
    <property type="entry name" value="Intergrase catalytic core"/>
    <property type="match status" value="1"/>
</dbReference>
<dbReference type="CDD" id="cd01189">
    <property type="entry name" value="INT_ICEBs1_C_like"/>
    <property type="match status" value="1"/>
</dbReference>
<dbReference type="Pfam" id="PF00589">
    <property type="entry name" value="Phage_integrase"/>
    <property type="match status" value="1"/>
</dbReference>
<evidence type="ECO:0000313" key="4">
    <source>
        <dbReference type="Proteomes" id="UP000593998"/>
    </source>
</evidence>
<dbReference type="PROSITE" id="PS51898">
    <property type="entry name" value="TYR_RECOMBINASE"/>
    <property type="match status" value="1"/>
</dbReference>
<evidence type="ECO:0000256" key="1">
    <source>
        <dbReference type="ARBA" id="ARBA00023172"/>
    </source>
</evidence>
<sequence>MATDTEEDELIPRSPVRVKAGGKAKVSREPQVLSRSELIALADAMPPQHKALTLIAGMCGLRFGEVVALRLKDVDLETRQLHVNRAAYRANGKKGTGPPKTAAGKRSVTMPASVASALAQHLKEYPVTSREGLIFPGRDGKLLAHTSLYGRTARTEKRGRRTYTKGAYGFFAAREAIGRPDLHWHDLRRTAATLGAQAGATVREMQHRLGHATGDMALYYQSATVERDRAIADALDAAQPGESPTDNP</sequence>
<dbReference type="InterPro" id="IPR011010">
    <property type="entry name" value="DNA_brk_join_enz"/>
</dbReference>
<reference evidence="3 4" key="1">
    <citation type="submission" date="2020-10" db="EMBL/GenBank/DDBJ databases">
        <title>Janibacter indicus TT2 genome sequence.</title>
        <authorList>
            <person name="Lee K."/>
            <person name="Ganzorig M."/>
        </authorList>
    </citation>
    <scope>NUCLEOTIDE SEQUENCE [LARGE SCALE GENOMIC DNA]</scope>
    <source>
        <strain evidence="3 4">TT2</strain>
    </source>
</reference>
<organism evidence="3 4">
    <name type="scientific">Janibacter indicus</name>
    <dbReference type="NCBI Taxonomy" id="857417"/>
    <lineage>
        <taxon>Bacteria</taxon>
        <taxon>Bacillati</taxon>
        <taxon>Actinomycetota</taxon>
        <taxon>Actinomycetes</taxon>
        <taxon>Micrococcales</taxon>
        <taxon>Intrasporangiaceae</taxon>
        <taxon>Janibacter</taxon>
    </lineage>
</organism>
<evidence type="ECO:0000259" key="2">
    <source>
        <dbReference type="PROSITE" id="PS51898"/>
    </source>
</evidence>
<name>A0A7L9J690_9MICO</name>
<dbReference type="InterPro" id="IPR002104">
    <property type="entry name" value="Integrase_catalytic"/>
</dbReference>
<dbReference type="RefSeq" id="WP_192912074.1">
    <property type="nucleotide sequence ID" value="NZ_CP062789.1"/>
</dbReference>
<dbReference type="AlphaFoldDB" id="A0A7L9J690"/>
<protein>
    <submittedName>
        <fullName evidence="3">Site-specific integrase</fullName>
    </submittedName>
</protein>
<accession>A0A7L9J690</accession>
<dbReference type="Proteomes" id="UP000593998">
    <property type="component" value="Chromosome"/>
</dbReference>
<feature type="domain" description="Tyr recombinase" evidence="2">
    <location>
        <begin position="28"/>
        <end position="233"/>
    </location>
</feature>
<dbReference type="PANTHER" id="PTHR30349">
    <property type="entry name" value="PHAGE INTEGRASE-RELATED"/>
    <property type="match status" value="1"/>
</dbReference>